<evidence type="ECO:0000313" key="2">
    <source>
        <dbReference type="Proteomes" id="UP001597520"/>
    </source>
</evidence>
<dbReference type="EMBL" id="JBHUML010000002">
    <property type="protein sequence ID" value="MFD2704204.1"/>
    <property type="molecule type" value="Genomic_DNA"/>
</dbReference>
<comment type="caution">
    <text evidence="1">The sequence shown here is derived from an EMBL/GenBank/DDBJ whole genome shotgun (WGS) entry which is preliminary data.</text>
</comment>
<dbReference type="Proteomes" id="UP001597520">
    <property type="component" value="Unassembled WGS sequence"/>
</dbReference>
<accession>A0ABW5SYF2</accession>
<dbReference type="RefSeq" id="WP_380711492.1">
    <property type="nucleotide sequence ID" value="NZ_JBHUML010000002.1"/>
</dbReference>
<evidence type="ECO:0000313" key="1">
    <source>
        <dbReference type="EMBL" id="MFD2704204.1"/>
    </source>
</evidence>
<protein>
    <submittedName>
        <fullName evidence="1">Uncharacterized protein</fullName>
    </submittedName>
</protein>
<sequence length="62" mass="7602">MSYVLQVKEPYIVKEAMLKNQTHQSFRWKDVAICDGKEELIAFAGHHYKDPREEWRIEERHW</sequence>
<keyword evidence="2" id="KW-1185">Reference proteome</keyword>
<proteinExistence type="predicted"/>
<name>A0ABW5SYF2_9BACI</name>
<organism evidence="1 2">
    <name type="scientific">Salibacterium lacus</name>
    <dbReference type="NCBI Taxonomy" id="1898109"/>
    <lineage>
        <taxon>Bacteria</taxon>
        <taxon>Bacillati</taxon>
        <taxon>Bacillota</taxon>
        <taxon>Bacilli</taxon>
        <taxon>Bacillales</taxon>
        <taxon>Bacillaceae</taxon>
    </lineage>
</organism>
<reference evidence="2" key="1">
    <citation type="journal article" date="2019" name="Int. J. Syst. Evol. Microbiol.">
        <title>The Global Catalogue of Microorganisms (GCM) 10K type strain sequencing project: providing services to taxonomists for standard genome sequencing and annotation.</title>
        <authorList>
            <consortium name="The Broad Institute Genomics Platform"/>
            <consortium name="The Broad Institute Genome Sequencing Center for Infectious Disease"/>
            <person name="Wu L."/>
            <person name="Ma J."/>
        </authorList>
    </citation>
    <scope>NUCLEOTIDE SEQUENCE [LARGE SCALE GENOMIC DNA]</scope>
    <source>
        <strain evidence="2">KCTC 33792</strain>
    </source>
</reference>
<gene>
    <name evidence="1" type="ORF">ACFSUB_01890</name>
</gene>